<gene>
    <name evidence="4" type="ORF">R3Q15_04430</name>
</gene>
<dbReference type="Pfam" id="PF05481">
    <property type="entry name" value="Myco_19_kDa"/>
    <property type="match status" value="1"/>
</dbReference>
<evidence type="ECO:0000256" key="2">
    <source>
        <dbReference type="ARBA" id="ARBA00023136"/>
    </source>
</evidence>
<evidence type="ECO:0000313" key="4">
    <source>
        <dbReference type="EMBL" id="MDV6311150.1"/>
    </source>
</evidence>
<feature type="signal peptide" evidence="3">
    <location>
        <begin position="1"/>
        <end position="24"/>
    </location>
</feature>
<dbReference type="InterPro" id="IPR008691">
    <property type="entry name" value="LpqH"/>
</dbReference>
<comment type="caution">
    <text evidence="4">The sequence shown here is derived from an EMBL/GenBank/DDBJ whole genome shotgun (WGS) entry which is preliminary data.</text>
</comment>
<dbReference type="AlphaFoldDB" id="A0AAE4R0I4"/>
<dbReference type="GeneID" id="77174042"/>
<evidence type="ECO:0000256" key="1">
    <source>
        <dbReference type="ARBA" id="ARBA00022475"/>
    </source>
</evidence>
<feature type="chain" id="PRO_5041902193" evidence="3">
    <location>
        <begin position="25"/>
        <end position="149"/>
    </location>
</feature>
<sequence length="149" mass="14532">MMNKVHIASVLGAAALAMAVTACGSDDSGSDGTDAEASVTVDGKEVELADKSVGCTNAGDKVTIGIGSGSGTSGVGVVLSSGDSPEVESVGLGSVDGVTLGFQKGLGDGKAEASKDGDTYTITGDATGIDLANPTQKVTKSYEIKVTCP</sequence>
<organism evidence="4 5">
    <name type="scientific">Gordonia amicalis</name>
    <dbReference type="NCBI Taxonomy" id="89053"/>
    <lineage>
        <taxon>Bacteria</taxon>
        <taxon>Bacillati</taxon>
        <taxon>Actinomycetota</taxon>
        <taxon>Actinomycetes</taxon>
        <taxon>Mycobacteriales</taxon>
        <taxon>Gordoniaceae</taxon>
        <taxon>Gordonia</taxon>
    </lineage>
</organism>
<evidence type="ECO:0000313" key="5">
    <source>
        <dbReference type="Proteomes" id="UP001185922"/>
    </source>
</evidence>
<dbReference type="RefSeq" id="WP_081712446.1">
    <property type="nucleotide sequence ID" value="NZ_CP091855.1"/>
</dbReference>
<keyword evidence="3" id="KW-0732">Signal</keyword>
<protein>
    <submittedName>
        <fullName evidence="4">Lipoprotein LpqH</fullName>
    </submittedName>
</protein>
<keyword evidence="2" id="KW-0472">Membrane</keyword>
<keyword evidence="4" id="KW-0449">Lipoprotein</keyword>
<dbReference type="EMBL" id="JAWLKH010000003">
    <property type="protein sequence ID" value="MDV6311150.1"/>
    <property type="molecule type" value="Genomic_DNA"/>
</dbReference>
<name>A0AAE4R0I4_9ACTN</name>
<keyword evidence="1" id="KW-1003">Cell membrane</keyword>
<dbReference type="PROSITE" id="PS51257">
    <property type="entry name" value="PROKAR_LIPOPROTEIN"/>
    <property type="match status" value="1"/>
</dbReference>
<dbReference type="Proteomes" id="UP001185922">
    <property type="component" value="Unassembled WGS sequence"/>
</dbReference>
<reference evidence="4" key="1">
    <citation type="submission" date="2023-10" db="EMBL/GenBank/DDBJ databases">
        <title>Development of a sustainable strategy for remediation of hydrocarbon-contaminated territories based on the waste exchange concept.</title>
        <authorList>
            <person name="Krivoruchko A."/>
        </authorList>
    </citation>
    <scope>NUCLEOTIDE SEQUENCE</scope>
    <source>
        <strain evidence="4">IEGM 1279</strain>
    </source>
</reference>
<dbReference type="GO" id="GO:0016020">
    <property type="term" value="C:membrane"/>
    <property type="evidence" value="ECO:0007669"/>
    <property type="project" value="InterPro"/>
</dbReference>
<proteinExistence type="predicted"/>
<accession>A0AAE4R0I4</accession>
<evidence type="ECO:0000256" key="3">
    <source>
        <dbReference type="SAM" id="SignalP"/>
    </source>
</evidence>